<gene>
    <name evidence="1" type="ORF">ACFFVI_04395</name>
</gene>
<evidence type="ECO:0000313" key="1">
    <source>
        <dbReference type="EMBL" id="MFB9376202.1"/>
    </source>
</evidence>
<name>A0ABV5LQ26_9ACTN</name>
<dbReference type="Proteomes" id="UP001589748">
    <property type="component" value="Unassembled WGS sequence"/>
</dbReference>
<dbReference type="EMBL" id="JBHMDM010000003">
    <property type="protein sequence ID" value="MFB9376202.1"/>
    <property type="molecule type" value="Genomic_DNA"/>
</dbReference>
<reference evidence="1 2" key="1">
    <citation type="submission" date="2024-09" db="EMBL/GenBank/DDBJ databases">
        <authorList>
            <person name="Sun Q."/>
            <person name="Mori K."/>
        </authorList>
    </citation>
    <scope>NUCLEOTIDE SEQUENCE [LARGE SCALE GENOMIC DNA]</scope>
    <source>
        <strain evidence="1 2">TISTR 1856</strain>
    </source>
</reference>
<comment type="caution">
    <text evidence="1">The sequence shown here is derived from an EMBL/GenBank/DDBJ whole genome shotgun (WGS) entry which is preliminary data.</text>
</comment>
<proteinExistence type="predicted"/>
<accession>A0ABV5LQ26</accession>
<keyword evidence="2" id="KW-1185">Reference proteome</keyword>
<dbReference type="SUPFAM" id="SSF102462">
    <property type="entry name" value="Peptidyl-tRNA hydrolase II"/>
    <property type="match status" value="1"/>
</dbReference>
<evidence type="ECO:0008006" key="3">
    <source>
        <dbReference type="Google" id="ProtNLM"/>
    </source>
</evidence>
<protein>
    <recommendedName>
        <fullName evidence="3">Aminoacyl-tRNA hydrolase</fullName>
    </recommendedName>
</protein>
<sequence length="173" mass="18262">MADPDDPLHHAVRAWRDRRIRKICRRARGARFERTADLPHVEARSGLAVVRAFAPHPRDDVPDLLRPLQVGGLDLTDPDDLDQPGPEGVLTIRLTPGVGMTTGKAAAQVGHAAQLAYENLPAAPAWAATGFGIRVITGAPVLPVAERVDVADGGFTEVAPGTVTASAGFETVS</sequence>
<evidence type="ECO:0000313" key="2">
    <source>
        <dbReference type="Proteomes" id="UP001589748"/>
    </source>
</evidence>
<dbReference type="InterPro" id="IPR023476">
    <property type="entry name" value="Pep_tRNA_hydro_II_dom_sf"/>
</dbReference>
<organism evidence="1 2">
    <name type="scientific">Kineococcus gynurae</name>
    <dbReference type="NCBI Taxonomy" id="452979"/>
    <lineage>
        <taxon>Bacteria</taxon>
        <taxon>Bacillati</taxon>
        <taxon>Actinomycetota</taxon>
        <taxon>Actinomycetes</taxon>
        <taxon>Kineosporiales</taxon>
        <taxon>Kineosporiaceae</taxon>
        <taxon>Kineococcus</taxon>
    </lineage>
</organism>
<dbReference type="RefSeq" id="WP_380138686.1">
    <property type="nucleotide sequence ID" value="NZ_JBHLUI010000009.1"/>
</dbReference>